<dbReference type="PANTHER" id="PTHR44196:SF1">
    <property type="entry name" value="DEHYDROGENASE_REDUCTASE SDR FAMILY MEMBER 7B"/>
    <property type="match status" value="1"/>
</dbReference>
<accession>L8GH85</accession>
<name>L8GH85_ACACF</name>
<dbReference type="SUPFAM" id="SSF51735">
    <property type="entry name" value="NAD(P)-binding Rossmann-fold domains"/>
    <property type="match status" value="1"/>
</dbReference>
<organism evidence="3 4">
    <name type="scientific">Acanthamoeba castellanii (strain ATCC 30010 / Neff)</name>
    <dbReference type="NCBI Taxonomy" id="1257118"/>
    <lineage>
        <taxon>Eukaryota</taxon>
        <taxon>Amoebozoa</taxon>
        <taxon>Discosea</taxon>
        <taxon>Longamoebia</taxon>
        <taxon>Centramoebida</taxon>
        <taxon>Acanthamoebidae</taxon>
        <taxon>Acanthamoeba</taxon>
    </lineage>
</organism>
<dbReference type="EMBL" id="KB008125">
    <property type="protein sequence ID" value="ELR12194.1"/>
    <property type="molecule type" value="Genomic_DNA"/>
</dbReference>
<dbReference type="GO" id="GO:0016020">
    <property type="term" value="C:membrane"/>
    <property type="evidence" value="ECO:0007669"/>
    <property type="project" value="TreeGrafter"/>
</dbReference>
<evidence type="ECO:0000256" key="1">
    <source>
        <dbReference type="ARBA" id="ARBA00006484"/>
    </source>
</evidence>
<dbReference type="STRING" id="1257118.L8GH85"/>
<dbReference type="GeneID" id="14912692"/>
<comment type="similarity">
    <text evidence="1">Belongs to the short-chain dehydrogenases/reductases (SDR) family.</text>
</comment>
<dbReference type="Gene3D" id="3.40.50.720">
    <property type="entry name" value="NAD(P)-binding Rossmann-like Domain"/>
    <property type="match status" value="1"/>
</dbReference>
<dbReference type="InterPro" id="IPR036291">
    <property type="entry name" value="NAD(P)-bd_dom_sf"/>
</dbReference>
<dbReference type="InterPro" id="IPR002347">
    <property type="entry name" value="SDR_fam"/>
</dbReference>
<dbReference type="KEGG" id="acan:ACA1_033420"/>
<reference evidence="3 4" key="1">
    <citation type="journal article" date="2013" name="Genome Biol.">
        <title>Genome of Acanthamoeba castellanii highlights extensive lateral gene transfer and early evolution of tyrosine kinase signaling.</title>
        <authorList>
            <person name="Clarke M."/>
            <person name="Lohan A.J."/>
            <person name="Liu B."/>
            <person name="Lagkouvardos I."/>
            <person name="Roy S."/>
            <person name="Zafar N."/>
            <person name="Bertelli C."/>
            <person name="Schilde C."/>
            <person name="Kianianmomeni A."/>
            <person name="Burglin T.R."/>
            <person name="Frech C."/>
            <person name="Turcotte B."/>
            <person name="Kopec K.O."/>
            <person name="Synnott J.M."/>
            <person name="Choo C."/>
            <person name="Paponov I."/>
            <person name="Finkler A."/>
            <person name="Soon Heng Tan C."/>
            <person name="Hutchins A.P."/>
            <person name="Weinmeier T."/>
            <person name="Rattei T."/>
            <person name="Chu J.S."/>
            <person name="Gimenez G."/>
            <person name="Irimia M."/>
            <person name="Rigden D.J."/>
            <person name="Fitzpatrick D.A."/>
            <person name="Lorenzo-Morales J."/>
            <person name="Bateman A."/>
            <person name="Chiu C.H."/>
            <person name="Tang P."/>
            <person name="Hegemann P."/>
            <person name="Fromm H."/>
            <person name="Raoult D."/>
            <person name="Greub G."/>
            <person name="Miranda-Saavedra D."/>
            <person name="Chen N."/>
            <person name="Nash P."/>
            <person name="Ginger M.L."/>
            <person name="Horn M."/>
            <person name="Schaap P."/>
            <person name="Caler L."/>
            <person name="Loftus B."/>
        </authorList>
    </citation>
    <scope>NUCLEOTIDE SEQUENCE [LARGE SCALE GENOMIC DNA]</scope>
    <source>
        <strain evidence="3 4">Neff</strain>
    </source>
</reference>
<keyword evidence="4" id="KW-1185">Reference proteome</keyword>
<dbReference type="OrthoDB" id="5840532at2759"/>
<evidence type="ECO:0000313" key="4">
    <source>
        <dbReference type="Proteomes" id="UP000011083"/>
    </source>
</evidence>
<dbReference type="Proteomes" id="UP000011083">
    <property type="component" value="Unassembled WGS sequence"/>
</dbReference>
<dbReference type="PRINTS" id="PR00081">
    <property type="entry name" value="GDHRDH"/>
</dbReference>
<keyword evidence="2" id="KW-0560">Oxidoreductase</keyword>
<dbReference type="GO" id="GO:0016491">
    <property type="term" value="F:oxidoreductase activity"/>
    <property type="evidence" value="ECO:0007669"/>
    <property type="project" value="UniProtKB-KW"/>
</dbReference>
<evidence type="ECO:0000313" key="3">
    <source>
        <dbReference type="EMBL" id="ELR12194.1"/>
    </source>
</evidence>
<dbReference type="Pfam" id="PF00106">
    <property type="entry name" value="adh_short"/>
    <property type="match status" value="1"/>
</dbReference>
<sequence length="109" mass="11292">MEALPRVVFAEGLLKGEVAIVTGGGTGIGRQIALQLAGLGAKVAICGRRREPLDDTAKELQAQGAAGVHVGCCDIRDYDQVKSFVLDVQKQLGDVTILINNAGGYIGTA</sequence>
<evidence type="ECO:0000256" key="2">
    <source>
        <dbReference type="ARBA" id="ARBA00023002"/>
    </source>
</evidence>
<protein>
    <submittedName>
        <fullName evidence="3">Oxidoreductase, short chain dehydrogenase/reductase superfamily protein</fullName>
    </submittedName>
</protein>
<dbReference type="PANTHER" id="PTHR44196">
    <property type="entry name" value="DEHYDROGENASE/REDUCTASE SDR FAMILY MEMBER 7B"/>
    <property type="match status" value="1"/>
</dbReference>
<dbReference type="VEuPathDB" id="AmoebaDB:ACA1_033420"/>
<dbReference type="OMA" id="CHEALDY"/>
<dbReference type="RefSeq" id="XP_004334207.1">
    <property type="nucleotide sequence ID" value="XM_004334159.1"/>
</dbReference>
<dbReference type="AlphaFoldDB" id="L8GH85"/>
<gene>
    <name evidence="3" type="ORF">ACA1_033420</name>
</gene>
<proteinExistence type="inferred from homology"/>